<proteinExistence type="predicted"/>
<organism evidence="1 2">
    <name type="scientific">Phytophthora sojae (strain P6497)</name>
    <name type="common">Soybean stem and root rot agent</name>
    <name type="synonym">Phytophthora megasperma f. sp. glycines</name>
    <dbReference type="NCBI Taxonomy" id="1094619"/>
    <lineage>
        <taxon>Eukaryota</taxon>
        <taxon>Sar</taxon>
        <taxon>Stramenopiles</taxon>
        <taxon>Oomycota</taxon>
        <taxon>Peronosporomycetes</taxon>
        <taxon>Peronosporales</taxon>
        <taxon>Peronosporaceae</taxon>
        <taxon>Phytophthora</taxon>
    </lineage>
</organism>
<dbReference type="OMA" id="FLDVQAY"/>
<sequence length="1306" mass="144178">MENADVALTTSSLYLSLANIEASLLLGQIRLILPSEDLMDAVLTERSEVTGNVVFVLESLSMASAVRNDISLDGLGYPPFNSRVLPRRSTVQAQRFGQSQLRLGGRVGKISGHVATLLFNHTGPREPSELGPFEEHLGRTAGRSARFSTVGTFWSPFNVTCSIEEEPTSNNEGVSSGVKTSTTVALTKLRLDLPKTAFDVLVTRVVGVIHGAGAISRSVAAPVQANLKPVELTPPKAATTQNCTNQHEMSFSCDGIEVNMLEAGASTHVRVGNITIAHNFSLLGGSAYVQNLVVGHRAADEPRSPTQKTGSSEEVVFGANAEPSLWQLTVENYPEKMIAARWNFGERSEGTLFLDVQAYQLHVSHHFIAAVSRFTQINPDLSFSTYSPNKLPRERVHHVPKRHPFVFQSRWNVKLLVAPSVISYWRRNPTNTRASGVWMTSGQIFASASLGSDGSAQQSLQTSRQDVNAINRFVAVPTLQMMLNVDKFGINTSWQRFSKHISTVSEAQRLLHDCSIRVTGDQQQMVERVALGELGVCLLHTDIARTNIQAEVNALCVKLSSFSLAAVQSLLANATPRNVTTESIGCSSADDFKSLRRMAEGRRPAPGELVFTETLLVETQSAPSPISGAKAHIQIESNNYDIELADVVSYLEDCNGPWIIEEHNSNVEGSDLPGLGNKTHSWMGMRWCYHLPRSVHKIVADPVPLPPTGVPSGWPSWSWDQNAESDVKRLCDILCQLRCWDSRKCCYILVCEFYVPWERNGGLDDADESYEPGSFGELMSQWFDDDMEQIRYRAKLLDFGSRTRTFSFDTPPSSDNWELRWRSPLQSEQEPENKQKRLVVNALLASSLQVNSILDSDGYQRIVVGVTLPQATLSVTHVGASNDSHDIITTELSDTTLSCAVSGGTSRSRMLNLRVSSAIQVYLDNMAQLLTVSVIPRTTIDAMIETSSKGLEISTLIGPVSVYLNHTSMLVLSAIPKILRPAPKLVEAESDDKFSSMRIKLVNLTGRDIWYRQEGTTESLLLTAHANTAYSWLSLANSPFYQLRFALEDPTHAVRRESAKEKQQIGNDDSPWCDPCRIKENSVTGRFFGSHGFMWICVELKGLQAIVTLRSPLTFSNFCDFPVRVRVNGDAHECARSDELYQDSRAVKQNGKSHSNCISLDGASCTLSVSTSTKDNVSRIMVESVSSIDLGVQGGSWCSVSKHDNIPNEFDLVKISDGQLDGSKKSQCSFVVLQPGDADETTHYAWIKVGRAQCRAVLPTDFDPLQPQVSRRYTWMEVSLWPALTLENSMDIPVSFSFFQKVRKAI</sequence>
<dbReference type="GeneID" id="20661285"/>
<keyword evidence="2" id="KW-1185">Reference proteome</keyword>
<dbReference type="RefSeq" id="XP_009537362.1">
    <property type="nucleotide sequence ID" value="XM_009539067.1"/>
</dbReference>
<dbReference type="EMBL" id="JH159162">
    <property type="protein sequence ID" value="EGZ07796.1"/>
    <property type="molecule type" value="Genomic_DNA"/>
</dbReference>
<dbReference type="Proteomes" id="UP000002640">
    <property type="component" value="Unassembled WGS sequence"/>
</dbReference>
<evidence type="ECO:0000313" key="2">
    <source>
        <dbReference type="Proteomes" id="UP000002640"/>
    </source>
</evidence>
<dbReference type="InParanoid" id="G5AB17"/>
<accession>G5AB17</accession>
<gene>
    <name evidence="1" type="ORF">PHYSODRAFT_528796</name>
</gene>
<dbReference type="KEGG" id="psoj:PHYSODRAFT_528796"/>
<evidence type="ECO:0000313" key="1">
    <source>
        <dbReference type="EMBL" id="EGZ07796.1"/>
    </source>
</evidence>
<reference evidence="1 2" key="1">
    <citation type="journal article" date="2006" name="Science">
        <title>Phytophthora genome sequences uncover evolutionary origins and mechanisms of pathogenesis.</title>
        <authorList>
            <person name="Tyler B.M."/>
            <person name="Tripathy S."/>
            <person name="Zhang X."/>
            <person name="Dehal P."/>
            <person name="Jiang R.H."/>
            <person name="Aerts A."/>
            <person name="Arredondo F.D."/>
            <person name="Baxter L."/>
            <person name="Bensasson D."/>
            <person name="Beynon J.L."/>
            <person name="Chapman J."/>
            <person name="Damasceno C.M."/>
            <person name="Dorrance A.E."/>
            <person name="Dou D."/>
            <person name="Dickerman A.W."/>
            <person name="Dubchak I.L."/>
            <person name="Garbelotto M."/>
            <person name="Gijzen M."/>
            <person name="Gordon S.G."/>
            <person name="Govers F."/>
            <person name="Grunwald N.J."/>
            <person name="Huang W."/>
            <person name="Ivors K.L."/>
            <person name="Jones R.W."/>
            <person name="Kamoun S."/>
            <person name="Krampis K."/>
            <person name="Lamour K.H."/>
            <person name="Lee M.K."/>
            <person name="McDonald W.H."/>
            <person name="Medina M."/>
            <person name="Meijer H.J."/>
            <person name="Nordberg E.K."/>
            <person name="Maclean D.J."/>
            <person name="Ospina-Giraldo M.D."/>
            <person name="Morris P.F."/>
            <person name="Phuntumart V."/>
            <person name="Putnam N.H."/>
            <person name="Rash S."/>
            <person name="Rose J.K."/>
            <person name="Sakihama Y."/>
            <person name="Salamov A.A."/>
            <person name="Savidor A."/>
            <person name="Scheuring C.F."/>
            <person name="Smith B.M."/>
            <person name="Sobral B.W."/>
            <person name="Terry A."/>
            <person name="Torto-Alalibo T.A."/>
            <person name="Win J."/>
            <person name="Xu Z."/>
            <person name="Zhang H."/>
            <person name="Grigoriev I.V."/>
            <person name="Rokhsar D.S."/>
            <person name="Boore J.L."/>
        </authorList>
    </citation>
    <scope>NUCLEOTIDE SEQUENCE [LARGE SCALE GENOMIC DNA]</scope>
    <source>
        <strain evidence="1 2">P6497</strain>
    </source>
</reference>
<protein>
    <submittedName>
        <fullName evidence="1">Uncharacterized protein</fullName>
    </submittedName>
</protein>
<name>G5AB17_PHYSP</name>